<evidence type="ECO:0000313" key="3">
    <source>
        <dbReference type="Proteomes" id="UP000230002"/>
    </source>
</evidence>
<dbReference type="Proteomes" id="UP000230002">
    <property type="component" value="Unassembled WGS sequence"/>
</dbReference>
<protein>
    <submittedName>
        <fullName evidence="2">Uncharacterized protein</fullName>
    </submittedName>
</protein>
<feature type="region of interest" description="Disordered" evidence="1">
    <location>
        <begin position="1"/>
        <end position="28"/>
    </location>
</feature>
<evidence type="ECO:0000256" key="1">
    <source>
        <dbReference type="SAM" id="MobiDB-lite"/>
    </source>
</evidence>
<dbReference type="EMBL" id="AYKW01000003">
    <property type="protein sequence ID" value="PIL35661.1"/>
    <property type="molecule type" value="Genomic_DNA"/>
</dbReference>
<feature type="compositionally biased region" description="Basic and acidic residues" evidence="1">
    <location>
        <begin position="16"/>
        <end position="28"/>
    </location>
</feature>
<dbReference type="STRING" id="1077348.A0A2G8SPG3"/>
<dbReference type="OrthoDB" id="3156807at2759"/>
<dbReference type="AlphaFoldDB" id="A0A2G8SPG3"/>
<organism evidence="2 3">
    <name type="scientific">Ganoderma sinense ZZ0214-1</name>
    <dbReference type="NCBI Taxonomy" id="1077348"/>
    <lineage>
        <taxon>Eukaryota</taxon>
        <taxon>Fungi</taxon>
        <taxon>Dikarya</taxon>
        <taxon>Basidiomycota</taxon>
        <taxon>Agaricomycotina</taxon>
        <taxon>Agaricomycetes</taxon>
        <taxon>Polyporales</taxon>
        <taxon>Polyporaceae</taxon>
        <taxon>Ganoderma</taxon>
    </lineage>
</organism>
<keyword evidence="3" id="KW-1185">Reference proteome</keyword>
<proteinExistence type="predicted"/>
<accession>A0A2G8SPG3</accession>
<evidence type="ECO:0000313" key="2">
    <source>
        <dbReference type="EMBL" id="PIL35661.1"/>
    </source>
</evidence>
<sequence>MKFARSQGERKRARRGKDAPSIDQEVFTRRPEVEAAIKRIFLAFPNDVSDESSEDASTCSYEDSENASTCSYEGLEEDAAEPAAFQPVRPNKVARLFNSLEGFGEWPLEFTSRAARDLRQARDGKMFGIYVKKLQELSRGHFSEDNQKRLTGVPVYIPVYEAKMTGDTRLIYQVDCERDPRNEVERQVLTIRGIYTHAQIDRRWKESLRHERRLASGQPKDAEYKKRCMYRNPPAHPGDNVYTPATWCLRRATV</sequence>
<reference evidence="2 3" key="1">
    <citation type="journal article" date="2015" name="Sci. Rep.">
        <title>Chromosome-level genome map provides insights into diverse defense mechanisms in the medicinal fungus Ganoderma sinense.</title>
        <authorList>
            <person name="Zhu Y."/>
            <person name="Xu J."/>
            <person name="Sun C."/>
            <person name="Zhou S."/>
            <person name="Xu H."/>
            <person name="Nelson D.R."/>
            <person name="Qian J."/>
            <person name="Song J."/>
            <person name="Luo H."/>
            <person name="Xiang L."/>
            <person name="Li Y."/>
            <person name="Xu Z."/>
            <person name="Ji A."/>
            <person name="Wang L."/>
            <person name="Lu S."/>
            <person name="Hayward A."/>
            <person name="Sun W."/>
            <person name="Li X."/>
            <person name="Schwartz D.C."/>
            <person name="Wang Y."/>
            <person name="Chen S."/>
        </authorList>
    </citation>
    <scope>NUCLEOTIDE SEQUENCE [LARGE SCALE GENOMIC DNA]</scope>
    <source>
        <strain evidence="2 3">ZZ0214-1</strain>
    </source>
</reference>
<name>A0A2G8SPG3_9APHY</name>
<gene>
    <name evidence="2" type="ORF">GSI_02391</name>
</gene>
<comment type="caution">
    <text evidence="2">The sequence shown here is derived from an EMBL/GenBank/DDBJ whole genome shotgun (WGS) entry which is preliminary data.</text>
</comment>